<evidence type="ECO:0000256" key="8">
    <source>
        <dbReference type="ARBA" id="ARBA00023157"/>
    </source>
</evidence>
<keyword evidence="6 13" id="KW-0732">Signal</keyword>
<protein>
    <recommendedName>
        <fullName evidence="11">Outer membrane usher protein HifC</fullName>
    </recommendedName>
</protein>
<evidence type="ECO:0000259" key="14">
    <source>
        <dbReference type="Pfam" id="PF13953"/>
    </source>
</evidence>
<comment type="caution">
    <text evidence="16">The sequence shown here is derived from an EMBL/GenBank/DDBJ whole genome shotgun (WGS) entry which is preliminary data.</text>
</comment>
<dbReference type="InterPro" id="IPR043142">
    <property type="entry name" value="PapC-like_C_sf"/>
</dbReference>
<reference evidence="16 17" key="1">
    <citation type="submission" date="2015-05" db="EMBL/GenBank/DDBJ databases">
        <title>Comparative analyses of the lipooligosaccharides from nottypeable Haemophilus influenzae and Haemophilus haemolyticus.</title>
        <authorList>
            <person name="Post D.M.B."/>
            <person name="Ketterer M.R."/>
            <person name="Coffin J.E."/>
            <person name="Reinders L.M."/>
            <person name="Munson R.S.Jr."/>
            <person name="Bair T.B."/>
            <person name="Murphy T.F."/>
            <person name="Foster E."/>
            <person name="Gibson B.W."/>
            <person name="Apicella M.A."/>
        </authorList>
    </citation>
    <scope>NUCLEOTIDE SEQUENCE [LARGE SCALE GENOMIC DNA]</scope>
    <source>
        <strain evidence="16 17">11P18</strain>
    </source>
</reference>
<feature type="domain" description="PapC-like C-terminal" evidence="14">
    <location>
        <begin position="755"/>
        <end position="819"/>
    </location>
</feature>
<dbReference type="PATRIC" id="fig|726.54.peg.1537"/>
<evidence type="ECO:0000256" key="10">
    <source>
        <dbReference type="ARBA" id="ARBA00059415"/>
    </source>
</evidence>
<dbReference type="InterPro" id="IPR025885">
    <property type="entry name" value="PapC_N"/>
</dbReference>
<dbReference type="Pfam" id="PF00577">
    <property type="entry name" value="Usher"/>
    <property type="match status" value="1"/>
</dbReference>
<evidence type="ECO:0000256" key="7">
    <source>
        <dbReference type="ARBA" id="ARBA00023136"/>
    </source>
</evidence>
<dbReference type="Gene3D" id="2.60.40.2610">
    <property type="entry name" value="Outer membrane usher protein FimD, plug domain"/>
    <property type="match status" value="1"/>
</dbReference>
<keyword evidence="8" id="KW-1015">Disulfide bond</keyword>
<keyword evidence="7 12" id="KW-0472">Membrane</keyword>
<dbReference type="Pfam" id="PF13954">
    <property type="entry name" value="PapC_N"/>
    <property type="match status" value="1"/>
</dbReference>
<evidence type="ECO:0000256" key="13">
    <source>
        <dbReference type="SAM" id="SignalP"/>
    </source>
</evidence>
<dbReference type="InterPro" id="IPR037224">
    <property type="entry name" value="PapC_N_sf"/>
</dbReference>
<keyword evidence="5 12" id="KW-0812">Transmembrane</keyword>
<evidence type="ECO:0000256" key="5">
    <source>
        <dbReference type="ARBA" id="ARBA00022692"/>
    </source>
</evidence>
<dbReference type="PROSITE" id="PS01151">
    <property type="entry name" value="FIMBRIAL_USHER"/>
    <property type="match status" value="1"/>
</dbReference>
<dbReference type="InterPro" id="IPR000015">
    <property type="entry name" value="Fimb_usher"/>
</dbReference>
<dbReference type="SUPFAM" id="SSF141729">
    <property type="entry name" value="FimD N-terminal domain-like"/>
    <property type="match status" value="1"/>
</dbReference>
<dbReference type="EMBL" id="LCTK01000033">
    <property type="protein sequence ID" value="KKZ58058.1"/>
    <property type="molecule type" value="Genomic_DNA"/>
</dbReference>
<dbReference type="GO" id="GO:0009297">
    <property type="term" value="P:pilus assembly"/>
    <property type="evidence" value="ECO:0007669"/>
    <property type="project" value="InterPro"/>
</dbReference>
<comment type="subcellular location">
    <subcellularLocation>
        <location evidence="1 12">Cell outer membrane</location>
        <topology evidence="1 12">Multi-pass membrane protein</topology>
    </subcellularLocation>
</comment>
<dbReference type="Pfam" id="PF13953">
    <property type="entry name" value="PapC_C"/>
    <property type="match status" value="1"/>
</dbReference>
<dbReference type="GO" id="GO:0015473">
    <property type="term" value="F:fimbrial usher porin activity"/>
    <property type="evidence" value="ECO:0007669"/>
    <property type="project" value="InterPro"/>
</dbReference>
<evidence type="ECO:0000256" key="2">
    <source>
        <dbReference type="ARBA" id="ARBA00008064"/>
    </source>
</evidence>
<keyword evidence="4" id="KW-1134">Transmembrane beta strand</keyword>
<evidence type="ECO:0000256" key="6">
    <source>
        <dbReference type="ARBA" id="ARBA00022729"/>
    </source>
</evidence>
<feature type="domain" description="PapC N-terminal" evidence="15">
    <location>
        <begin position="30"/>
        <end position="168"/>
    </location>
</feature>
<feature type="signal peptide" evidence="13">
    <location>
        <begin position="1"/>
        <end position="27"/>
    </location>
</feature>
<dbReference type="Proteomes" id="UP000034750">
    <property type="component" value="Unassembled WGS sequence"/>
</dbReference>
<evidence type="ECO:0000256" key="3">
    <source>
        <dbReference type="ARBA" id="ARBA00022448"/>
    </source>
</evidence>
<accession>A0A0M3G7F8</accession>
<comment type="similarity">
    <text evidence="2 12">Belongs to the fimbrial export usher family.</text>
</comment>
<dbReference type="InterPro" id="IPR025949">
    <property type="entry name" value="PapC-like_C"/>
</dbReference>
<dbReference type="Gene3D" id="2.60.40.3110">
    <property type="match status" value="1"/>
</dbReference>
<keyword evidence="12" id="KW-1029">Fimbrium biogenesis</keyword>
<evidence type="ECO:0000313" key="16">
    <source>
        <dbReference type="EMBL" id="KKZ58058.1"/>
    </source>
</evidence>
<keyword evidence="3 12" id="KW-0813">Transport</keyword>
<sequence>MRCKNMFFRRTLLSLLIGYFSLQQVIAKDEFDSDFLRHSEDDKNIDISRFNHKNGVLAGKYPADVYVNGKNKGNLSLTFAEQNKQVVLCLTPDLVNLLDLKKDAYTQPIEGDCVAAEKTLKGNFSFDTSLLKLEVNLPQALTIQHPRDYIPSTLWEDGVAAAFVNYDVDNYHYQSQGSRFEQTYLGIRAGANLGSLALRHRGSQYFFKEKDSLGNETSEKSHYSTSETYLQKDFATIRGLVTLGDFFTTSPINENMALRGIQVASDDRMLPASQRGYAPVIQGVANTNASVTIRQNGVVIYQTTVPAGAFVISDLYPSGSSGDLSVEIMEANGQKRMFIVPYASVAPLIRFGQFRYHMSAGRYRYGKDIYPDRVAQFSLQYGLLNNLTLNSGLVLHKNYQSALVGAGFNTPIGAFSTDATFAKTTFSNSNQTKRGYSLHANYSVNLLSTNTNLTLAAYRYSSKDFYTLRDTIWANHSDFIDDESIQYIENFRPKNQYQISINQSLGETLGSLYLIGSTYRYWNKTGARNEYQLAYNNNYKSVSYQFGFSQSIDLDTKNRENSVYLSLSIPFGEGNSSLSTSLTHSKEQNSVQTTFSDAIGEYNQFNYSLSASTNDRRERTLSANAYYRNNFAEYRSTISQDQDKNLQYSLGLSGSIVAHPHGITLGNSVSDSFMIIHAKDAAGALVTNTGQGQTLDYFGNAIVPYSTPYSINYAGIDPTNLPINVEFSATEKQVIPRANSISVVNFDSRINTMVLFKLRDQDGLILPMSAEAKDDVGNIVGYIAQGGILFANNLSKEKGKITVMWGMDSKAQCHFDYVVKLDKKSTEMKQIDAICHR</sequence>
<proteinExistence type="inferred from homology"/>
<evidence type="ECO:0000256" key="11">
    <source>
        <dbReference type="ARBA" id="ARBA00072542"/>
    </source>
</evidence>
<evidence type="ECO:0000259" key="15">
    <source>
        <dbReference type="Pfam" id="PF13954"/>
    </source>
</evidence>
<evidence type="ECO:0000256" key="4">
    <source>
        <dbReference type="ARBA" id="ARBA00022452"/>
    </source>
</evidence>
<evidence type="ECO:0000256" key="12">
    <source>
        <dbReference type="RuleBase" id="RU003884"/>
    </source>
</evidence>
<evidence type="ECO:0000256" key="1">
    <source>
        <dbReference type="ARBA" id="ARBA00004571"/>
    </source>
</evidence>
<gene>
    <name evidence="16" type="ORF">AAX18_07695</name>
</gene>
<evidence type="ECO:0000256" key="9">
    <source>
        <dbReference type="ARBA" id="ARBA00023237"/>
    </source>
</evidence>
<dbReference type="PANTHER" id="PTHR30451:SF5">
    <property type="entry name" value="SLR0019 PROTEIN"/>
    <property type="match status" value="1"/>
</dbReference>
<comment type="function">
    <text evidence="10">Essential for piliation.</text>
</comment>
<organism evidence="16 17">
    <name type="scientific">Haemophilus haemolyticus</name>
    <dbReference type="NCBI Taxonomy" id="726"/>
    <lineage>
        <taxon>Bacteria</taxon>
        <taxon>Pseudomonadati</taxon>
        <taxon>Pseudomonadota</taxon>
        <taxon>Gammaproteobacteria</taxon>
        <taxon>Pasteurellales</taxon>
        <taxon>Pasteurellaceae</taxon>
        <taxon>Haemophilus</taxon>
    </lineage>
</organism>
<keyword evidence="9 12" id="KW-0998">Cell outer membrane</keyword>
<evidence type="ECO:0000313" key="17">
    <source>
        <dbReference type="Proteomes" id="UP000034750"/>
    </source>
</evidence>
<feature type="chain" id="PRO_5005655263" description="Outer membrane usher protein HifC" evidence="13">
    <location>
        <begin position="28"/>
        <end position="837"/>
    </location>
</feature>
<dbReference type="InterPro" id="IPR042186">
    <property type="entry name" value="FimD_plug_dom"/>
</dbReference>
<dbReference type="PANTHER" id="PTHR30451">
    <property type="entry name" value="OUTER MEMBRANE USHER PROTEIN"/>
    <property type="match status" value="1"/>
</dbReference>
<dbReference type="Gene3D" id="2.60.40.2070">
    <property type="match status" value="1"/>
</dbReference>
<dbReference type="FunFam" id="2.60.40.3110:FF:000001">
    <property type="entry name" value="Putative fimbrial outer membrane usher"/>
    <property type="match status" value="1"/>
</dbReference>
<dbReference type="GO" id="GO:0009279">
    <property type="term" value="C:cell outer membrane"/>
    <property type="evidence" value="ECO:0007669"/>
    <property type="project" value="UniProtKB-SubCell"/>
</dbReference>
<dbReference type="InterPro" id="IPR018030">
    <property type="entry name" value="Fimbrial_membr_usher_CS"/>
</dbReference>
<name>A0A0M3G7F8_HAEHA</name>
<dbReference type="AlphaFoldDB" id="A0A0M3G7F8"/>
<dbReference type="Gene3D" id="3.10.20.410">
    <property type="match status" value="1"/>
</dbReference>